<dbReference type="AlphaFoldDB" id="A0A518EX78"/>
<proteinExistence type="predicted"/>
<accession>A0A518EX78</accession>
<feature type="compositionally biased region" description="Basic and acidic residues" evidence="3">
    <location>
        <begin position="139"/>
        <end position="154"/>
    </location>
</feature>
<dbReference type="Gene3D" id="3.40.50.300">
    <property type="entry name" value="P-loop containing nucleotide triphosphate hydrolases"/>
    <property type="match status" value="1"/>
</dbReference>
<feature type="domain" description="Sigma-54 factor interaction" evidence="4">
    <location>
        <begin position="672"/>
        <end position="879"/>
    </location>
</feature>
<feature type="region of interest" description="Disordered" evidence="3">
    <location>
        <begin position="139"/>
        <end position="159"/>
    </location>
</feature>
<dbReference type="GO" id="GO:0005524">
    <property type="term" value="F:ATP binding"/>
    <property type="evidence" value="ECO:0007669"/>
    <property type="project" value="UniProtKB-KW"/>
</dbReference>
<dbReference type="GO" id="GO:0006355">
    <property type="term" value="P:regulation of DNA-templated transcription"/>
    <property type="evidence" value="ECO:0007669"/>
    <property type="project" value="InterPro"/>
</dbReference>
<evidence type="ECO:0000313" key="6">
    <source>
        <dbReference type="Proteomes" id="UP000320390"/>
    </source>
</evidence>
<organism evidence="5 6">
    <name type="scientific">Saltatorellus ferox</name>
    <dbReference type="NCBI Taxonomy" id="2528018"/>
    <lineage>
        <taxon>Bacteria</taxon>
        <taxon>Pseudomonadati</taxon>
        <taxon>Planctomycetota</taxon>
        <taxon>Planctomycetia</taxon>
        <taxon>Planctomycetia incertae sedis</taxon>
        <taxon>Saltatorellus</taxon>
    </lineage>
</organism>
<evidence type="ECO:0000256" key="1">
    <source>
        <dbReference type="ARBA" id="ARBA00022741"/>
    </source>
</evidence>
<keyword evidence="6" id="KW-1185">Reference proteome</keyword>
<evidence type="ECO:0000259" key="4">
    <source>
        <dbReference type="PROSITE" id="PS50045"/>
    </source>
</evidence>
<protein>
    <submittedName>
        <fullName evidence="5">C4-dicarboxylate transport transcriptional regulatory protein DctD</fullName>
    </submittedName>
</protein>
<evidence type="ECO:0000256" key="3">
    <source>
        <dbReference type="SAM" id="MobiDB-lite"/>
    </source>
</evidence>
<name>A0A518EX78_9BACT</name>
<sequence length="999" mass="107904">MDPVTLLMPGASASEVDFAERLTRALCLLSSDAVDSGSSSVRVQMGSAREELDHYHSGTVGRLLQDLLIHVALQSLPPATYLTLPAPRRAYAEAWSHAFALTTEEERRFLGLEVPVPGMHPLEILRTLVEALERHGRWSRERRSSSRAEERREGGQGPSTVAEIHAQLWRVRYQRLAEEPAAAQTEALLEALLGQLSQKRGARARSLRTTVLSDLLALHLDRGQMIAARETVRRAGPTAQHPADARSPMDLLALAVKWMMGDPGLPALEAVFQTVSAAGAAPLGWTELVQHVDPARKARRHGMAAAEEGRTRWTAEAAAARRSWGASALIVSLVRPNGRLEIVHEDVAPGLMDSLPRWTAHHRNALAERGTPEHEVGCRAVPLVLIATQDRPEMANRIAAASLARAGRESRGPLEVSGSPPMALVVEPILDGDGEVAGLLWLEFSTRLVPASVHRAAAARALFERYGKAEEHRLSETRGLLEKLAAPEERGLSGDEGPRAAAAAAETSAAWEKVLAALQLKTAERRWIAFHVEGEAPAFRLRMVADGGEARDRLGAARIDGAWAIRRCLRTGGAIRYGLDQSEGEGEDQDAGPLPASLPAMLHRGAVSGVALPLHRNGRVMAVLSLESVRRGDAREQDVDRWFETLQAAGPLVEATILSTLDRRGFDGGFAFSEQDPDFLQEYEALCALGRSRADVLIGGETGAGRRTLARLIHQAGTLTGVTSTVEPCPAVEVRAAFGLEPEEIREIAGSQDVSTLAVADLEWLSPAAQAALTDVCAKPLGQRPRVLATIGSRDDASGESRLHPHLVRQLGRVTVRCRSLRDRRHAIPVLAEFLLRRMVDREGGPRLEVDDAAMATLWRQPWAENIAGLEAVLSGLFLRFGHPVAESWGADPGCGEAGGAVAVGVEETLAAILDAGLEIVPRLPSRAPRESDLLAALWVTRTATQRLNKTRAAMYLGWDPNTLAARLKDHGLKSLEQVMSALRASSGARTYAPIGDRS</sequence>
<evidence type="ECO:0000256" key="2">
    <source>
        <dbReference type="ARBA" id="ARBA00022840"/>
    </source>
</evidence>
<reference evidence="5 6" key="1">
    <citation type="submission" date="2019-02" db="EMBL/GenBank/DDBJ databases">
        <title>Deep-cultivation of Planctomycetes and their phenomic and genomic characterization uncovers novel biology.</title>
        <authorList>
            <person name="Wiegand S."/>
            <person name="Jogler M."/>
            <person name="Boedeker C."/>
            <person name="Pinto D."/>
            <person name="Vollmers J."/>
            <person name="Rivas-Marin E."/>
            <person name="Kohn T."/>
            <person name="Peeters S.H."/>
            <person name="Heuer A."/>
            <person name="Rast P."/>
            <person name="Oberbeckmann S."/>
            <person name="Bunk B."/>
            <person name="Jeske O."/>
            <person name="Meyerdierks A."/>
            <person name="Storesund J.E."/>
            <person name="Kallscheuer N."/>
            <person name="Luecker S."/>
            <person name="Lage O.M."/>
            <person name="Pohl T."/>
            <person name="Merkel B.J."/>
            <person name="Hornburger P."/>
            <person name="Mueller R.-W."/>
            <person name="Bruemmer F."/>
            <person name="Labrenz M."/>
            <person name="Spormann A.M."/>
            <person name="Op den Camp H."/>
            <person name="Overmann J."/>
            <person name="Amann R."/>
            <person name="Jetten M.S.M."/>
            <person name="Mascher T."/>
            <person name="Medema M.H."/>
            <person name="Devos D.P."/>
            <person name="Kaster A.-K."/>
            <person name="Ovreas L."/>
            <person name="Rohde M."/>
            <person name="Galperin M.Y."/>
            <person name="Jogler C."/>
        </authorList>
    </citation>
    <scope>NUCLEOTIDE SEQUENCE [LARGE SCALE GENOMIC DNA]</scope>
    <source>
        <strain evidence="5 6">Poly30</strain>
    </source>
</reference>
<keyword evidence="1" id="KW-0547">Nucleotide-binding</keyword>
<gene>
    <name evidence="5" type="primary">dctD</name>
    <name evidence="5" type="ORF">Poly30_42590</name>
</gene>
<dbReference type="Gene3D" id="1.10.8.60">
    <property type="match status" value="1"/>
</dbReference>
<dbReference type="InterPro" id="IPR002078">
    <property type="entry name" value="Sigma_54_int"/>
</dbReference>
<dbReference type="PANTHER" id="PTHR32071">
    <property type="entry name" value="TRANSCRIPTIONAL REGULATORY PROTEIN"/>
    <property type="match status" value="1"/>
</dbReference>
<dbReference type="Proteomes" id="UP000320390">
    <property type="component" value="Chromosome"/>
</dbReference>
<evidence type="ECO:0000313" key="5">
    <source>
        <dbReference type="EMBL" id="QDV08706.1"/>
    </source>
</evidence>
<dbReference type="SUPFAM" id="SSF52540">
    <property type="entry name" value="P-loop containing nucleoside triphosphate hydrolases"/>
    <property type="match status" value="1"/>
</dbReference>
<dbReference type="InterPro" id="IPR027417">
    <property type="entry name" value="P-loop_NTPase"/>
</dbReference>
<keyword evidence="2" id="KW-0067">ATP-binding</keyword>
<dbReference type="PROSITE" id="PS50045">
    <property type="entry name" value="SIGMA54_INTERACT_4"/>
    <property type="match status" value="1"/>
</dbReference>
<dbReference type="EMBL" id="CP036434">
    <property type="protein sequence ID" value="QDV08706.1"/>
    <property type="molecule type" value="Genomic_DNA"/>
</dbReference>